<dbReference type="EMBL" id="KY249644">
    <property type="protein sequence ID" value="ARB05717.1"/>
    <property type="molecule type" value="Genomic_DNA"/>
</dbReference>
<protein>
    <submittedName>
        <fullName evidence="3">Tail length tape measure protein</fullName>
    </submittedName>
</protein>
<feature type="compositionally biased region" description="Low complexity" evidence="2">
    <location>
        <begin position="24"/>
        <end position="40"/>
    </location>
</feature>
<evidence type="ECO:0000313" key="3">
    <source>
        <dbReference type="EMBL" id="ARB05717.1"/>
    </source>
</evidence>
<dbReference type="RefSeq" id="YP_009997105.1">
    <property type="nucleotide sequence ID" value="NC_052968.1"/>
</dbReference>
<feature type="coiled-coil region" evidence="1">
    <location>
        <begin position="143"/>
        <end position="184"/>
    </location>
</feature>
<evidence type="ECO:0000313" key="4">
    <source>
        <dbReference type="Proteomes" id="UP000225878"/>
    </source>
</evidence>
<organism evidence="3">
    <name type="scientific">Synechococcus virus S-ESS1</name>
    <dbReference type="NCBI Taxonomy" id="1964565"/>
    <lineage>
        <taxon>Viruses</taxon>
        <taxon>Duplodnaviria</taxon>
        <taxon>Heunggongvirae</taxon>
        <taxon>Uroviricota</taxon>
        <taxon>Caudoviricetes</taxon>
        <taxon>Casjensviridae</taxon>
        <taxon>Sessunavirus</taxon>
        <taxon>Sessunavirus SESS1</taxon>
    </lineage>
</organism>
<feature type="region of interest" description="Disordered" evidence="2">
    <location>
        <begin position="21"/>
        <end position="60"/>
    </location>
</feature>
<dbReference type="Proteomes" id="UP000225878">
    <property type="component" value="Segment"/>
</dbReference>
<proteinExistence type="predicted"/>
<evidence type="ECO:0000256" key="2">
    <source>
        <dbReference type="SAM" id="MobiDB-lite"/>
    </source>
</evidence>
<sequence length="300" mass="32934">MAVFLTELQKQSALAPISRLQPRSVASGETTTGSTATVGTKRPRCLLPEPTSRGKSGHRRSWTRIVLALRRRAAEEREKERASTAERIENGNFEIEQQKLINAGLERKAAVEEAIRAAKQDDPNITAEELALIKQQTEAIYDLEEAKKNATTASERAKEAEQEVNNLLATRAALQDQVNLAVEQGRPEQAENLRLKIGEINAELLAAITNAQNMWKAVGGSEAEAAIQKLEAAKIETQNFNFEAGKTYLQWNRVADLFVTGLASAFDTFAQKVAEGESAGEAARQAFLKFASDFLIQIAQ</sequence>
<accession>A0A1V0DX72</accession>
<dbReference type="KEGG" id="vg:62679250"/>
<name>A0A1V0DX72_9CAUD</name>
<evidence type="ECO:0000256" key="1">
    <source>
        <dbReference type="SAM" id="Coils"/>
    </source>
</evidence>
<keyword evidence="4" id="KW-1185">Reference proteome</keyword>
<dbReference type="GeneID" id="62679250"/>
<reference evidence="3" key="1">
    <citation type="submission" date="2016-11" db="EMBL/GenBank/DDBJ databases">
        <title>The complete genome sequence of Cyanosiphovirus S-ESS1.</title>
        <authorList>
            <person name="Han Y."/>
        </authorList>
    </citation>
    <scope>NUCLEOTIDE SEQUENCE [LARGE SCALE GENOMIC DNA]</scope>
</reference>
<keyword evidence="1" id="KW-0175">Coiled coil</keyword>